<dbReference type="FunFam" id="3.40.50.10860:FF:000006">
    <property type="entry name" value="Shikimate dehydrogenase (NADP(+))"/>
    <property type="match status" value="1"/>
</dbReference>
<evidence type="ECO:0000256" key="7">
    <source>
        <dbReference type="ARBA" id="ARBA00049442"/>
    </source>
</evidence>
<evidence type="ECO:0000256" key="1">
    <source>
        <dbReference type="ARBA" id="ARBA00004871"/>
    </source>
</evidence>
<dbReference type="NCBIfam" id="TIGR00507">
    <property type="entry name" value="aroE"/>
    <property type="match status" value="1"/>
</dbReference>
<dbReference type="InterPro" id="IPR022893">
    <property type="entry name" value="Shikimate_DH_fam"/>
</dbReference>
<feature type="domain" description="Shikimate dehydrogenase substrate binding N-terminal" evidence="10">
    <location>
        <begin position="10"/>
        <end position="92"/>
    </location>
</feature>
<comment type="subunit">
    <text evidence="8">Homodimer.</text>
</comment>
<dbReference type="Gene3D" id="3.40.50.720">
    <property type="entry name" value="NAD(P)-binding Rossmann-like Domain"/>
    <property type="match status" value="1"/>
</dbReference>
<sequence length="282" mass="29304">MSPVTDRYAVIGNPVAHSRSPAIHARFARQTAQDIAYDRLPAPLDGFVATVEAFRAAGGKGLNVTVPFKVEAFDYCTHRSARAAAAGAVNTLAFRDDGVHGDNTDGVGLVRDIGQRLGFRFEGARVLMLGAGGAARGVLLPLLDAGVARLTIANRTASRAHELAALAGDARAAGCGFDALGSAASGEGFDLVVNATSAGLDDAAPAVDEAVYDGVRLAYDMVYGARPTAFMRQAGARGCPAVSDGLGMLVEQAAESFFIWRGVRPLTAPVYRDLRAELAARS</sequence>
<dbReference type="Gene3D" id="3.40.50.10860">
    <property type="entry name" value="Leucine Dehydrogenase, chain A, domain 1"/>
    <property type="match status" value="1"/>
</dbReference>
<evidence type="ECO:0000256" key="3">
    <source>
        <dbReference type="ARBA" id="ARBA00022605"/>
    </source>
</evidence>
<comment type="function">
    <text evidence="8">Involved in the biosynthesis of the chorismate, which leads to the biosynthesis of aromatic amino acids. Catalyzes the reversible NADPH linked reduction of 3-dehydroshikimate (DHSA) to yield shikimate (SA).</text>
</comment>
<feature type="binding site" evidence="8">
    <location>
        <begin position="154"/>
        <end position="159"/>
    </location>
    <ligand>
        <name>NADP(+)</name>
        <dbReference type="ChEBI" id="CHEBI:58349"/>
    </ligand>
</feature>
<evidence type="ECO:0000259" key="11">
    <source>
        <dbReference type="Pfam" id="PF18317"/>
    </source>
</evidence>
<feature type="binding site" evidence="8">
    <location>
        <begin position="18"/>
        <end position="20"/>
    </location>
    <ligand>
        <name>shikimate</name>
        <dbReference type="ChEBI" id="CHEBI:36208"/>
    </ligand>
</feature>
<dbReference type="GO" id="GO:0009423">
    <property type="term" value="P:chorismate biosynthetic process"/>
    <property type="evidence" value="ECO:0007669"/>
    <property type="project" value="UniProtKB-UniRule"/>
</dbReference>
<dbReference type="GO" id="GO:0019632">
    <property type="term" value="P:shikimate metabolic process"/>
    <property type="evidence" value="ECO:0007669"/>
    <property type="project" value="InterPro"/>
</dbReference>
<evidence type="ECO:0000256" key="5">
    <source>
        <dbReference type="ARBA" id="ARBA00023002"/>
    </source>
</evidence>
<feature type="binding site" evidence="8">
    <location>
        <begin position="130"/>
        <end position="134"/>
    </location>
    <ligand>
        <name>NADP(+)</name>
        <dbReference type="ChEBI" id="CHEBI:58349"/>
    </ligand>
</feature>
<evidence type="ECO:0000259" key="9">
    <source>
        <dbReference type="Pfam" id="PF01488"/>
    </source>
</evidence>
<dbReference type="SUPFAM" id="SSF53223">
    <property type="entry name" value="Aminoacid dehydrogenase-like, N-terminal domain"/>
    <property type="match status" value="1"/>
</dbReference>
<dbReference type="GO" id="GO:0009073">
    <property type="term" value="P:aromatic amino acid family biosynthetic process"/>
    <property type="evidence" value="ECO:0007669"/>
    <property type="project" value="UniProtKB-KW"/>
</dbReference>
<keyword evidence="6 8" id="KW-0057">Aromatic amino acid biosynthesis</keyword>
<dbReference type="GO" id="GO:0050661">
    <property type="term" value="F:NADP binding"/>
    <property type="evidence" value="ECO:0007669"/>
    <property type="project" value="InterPro"/>
</dbReference>
<protein>
    <recommendedName>
        <fullName evidence="2 8">Shikimate dehydrogenase (NADP(+))</fullName>
        <shortName evidence="8">SDH</shortName>
        <ecNumber evidence="2 8">1.1.1.25</ecNumber>
    </recommendedName>
</protein>
<evidence type="ECO:0000256" key="4">
    <source>
        <dbReference type="ARBA" id="ARBA00022857"/>
    </source>
</evidence>
<keyword evidence="4 8" id="KW-0521">NADP</keyword>
<proteinExistence type="inferred from homology"/>
<dbReference type="Pfam" id="PF08501">
    <property type="entry name" value="Shikimate_dh_N"/>
    <property type="match status" value="1"/>
</dbReference>
<dbReference type="HAMAP" id="MF_00222">
    <property type="entry name" value="Shikimate_DH_AroE"/>
    <property type="match status" value="1"/>
</dbReference>
<evidence type="ECO:0000259" key="10">
    <source>
        <dbReference type="Pfam" id="PF08501"/>
    </source>
</evidence>
<dbReference type="Pfam" id="PF18317">
    <property type="entry name" value="SDH_C"/>
    <property type="match status" value="1"/>
</dbReference>
<dbReference type="InterPro" id="IPR013708">
    <property type="entry name" value="Shikimate_DH-bd_N"/>
</dbReference>
<keyword evidence="13" id="KW-1185">Reference proteome</keyword>
<feature type="domain" description="Quinate/shikimate 5-dehydrogenase/glutamyl-tRNA reductase" evidence="9">
    <location>
        <begin position="120"/>
        <end position="198"/>
    </location>
</feature>
<dbReference type="EC" id="1.1.1.25" evidence="2 8"/>
<dbReference type="NCBIfam" id="NF001310">
    <property type="entry name" value="PRK00258.1-2"/>
    <property type="match status" value="1"/>
</dbReference>
<dbReference type="GO" id="GO:0004764">
    <property type="term" value="F:shikimate 3-dehydrogenase (NADP+) activity"/>
    <property type="evidence" value="ECO:0007669"/>
    <property type="project" value="UniProtKB-UniRule"/>
</dbReference>
<dbReference type="GO" id="GO:0008652">
    <property type="term" value="P:amino acid biosynthetic process"/>
    <property type="evidence" value="ECO:0007669"/>
    <property type="project" value="UniProtKB-KW"/>
</dbReference>
<comment type="similarity">
    <text evidence="8">Belongs to the shikimate dehydrogenase family.</text>
</comment>
<evidence type="ECO:0000256" key="8">
    <source>
        <dbReference type="HAMAP-Rule" id="MF_00222"/>
    </source>
</evidence>
<comment type="caution">
    <text evidence="8">Lacks conserved residue(s) required for the propagation of feature annotation.</text>
</comment>
<accession>A0A7W8HI28</accession>
<dbReference type="CDD" id="cd01065">
    <property type="entry name" value="NAD_bind_Shikimate_DH"/>
    <property type="match status" value="1"/>
</dbReference>
<dbReference type="AlphaFoldDB" id="A0A7W8HI28"/>
<dbReference type="InterPro" id="IPR006151">
    <property type="entry name" value="Shikm_DH/Glu-tRNA_Rdtase"/>
</dbReference>
<dbReference type="UniPathway" id="UPA00053">
    <property type="reaction ID" value="UER00087"/>
</dbReference>
<dbReference type="InterPro" id="IPR036291">
    <property type="entry name" value="NAD(P)-bd_dom_sf"/>
</dbReference>
<feature type="binding site" evidence="8">
    <location>
        <position position="221"/>
    </location>
    <ligand>
        <name>NADP(+)</name>
        <dbReference type="ChEBI" id="CHEBI:58349"/>
    </ligand>
</feature>
<keyword evidence="3 8" id="KW-0028">Amino-acid biosynthesis</keyword>
<comment type="catalytic activity">
    <reaction evidence="7 8">
        <text>shikimate + NADP(+) = 3-dehydroshikimate + NADPH + H(+)</text>
        <dbReference type="Rhea" id="RHEA:17737"/>
        <dbReference type="ChEBI" id="CHEBI:15378"/>
        <dbReference type="ChEBI" id="CHEBI:16630"/>
        <dbReference type="ChEBI" id="CHEBI:36208"/>
        <dbReference type="ChEBI" id="CHEBI:57783"/>
        <dbReference type="ChEBI" id="CHEBI:58349"/>
        <dbReference type="EC" id="1.1.1.25"/>
    </reaction>
</comment>
<comment type="caution">
    <text evidence="12">The sequence shown here is derived from an EMBL/GenBank/DDBJ whole genome shotgun (WGS) entry which is preliminary data.</text>
</comment>
<dbReference type="InterPro" id="IPR041121">
    <property type="entry name" value="SDH_C"/>
</dbReference>
<name>A0A7W8HI28_9BURK</name>
<organism evidence="12 13">
    <name type="scientific">Quisquiliibacterium transsilvanicum</name>
    <dbReference type="NCBI Taxonomy" id="1549638"/>
    <lineage>
        <taxon>Bacteria</taxon>
        <taxon>Pseudomonadati</taxon>
        <taxon>Pseudomonadota</taxon>
        <taxon>Betaproteobacteria</taxon>
        <taxon>Burkholderiales</taxon>
        <taxon>Burkholderiaceae</taxon>
        <taxon>Quisquiliibacterium</taxon>
    </lineage>
</organism>
<feature type="binding site" evidence="8">
    <location>
        <position position="223"/>
    </location>
    <ligand>
        <name>shikimate</name>
        <dbReference type="ChEBI" id="CHEBI:36208"/>
    </ligand>
</feature>
<feature type="domain" description="SDH C-terminal" evidence="11">
    <location>
        <begin position="245"/>
        <end position="272"/>
    </location>
</feature>
<dbReference type="InterPro" id="IPR046346">
    <property type="entry name" value="Aminoacid_DH-like_N_sf"/>
</dbReference>
<dbReference type="InterPro" id="IPR011342">
    <property type="entry name" value="Shikimate_DH"/>
</dbReference>
<feature type="active site" description="Proton acceptor" evidence="8">
    <location>
        <position position="69"/>
    </location>
</feature>
<reference evidence="12 13" key="1">
    <citation type="submission" date="2020-08" db="EMBL/GenBank/DDBJ databases">
        <title>Genomic Encyclopedia of Type Strains, Phase IV (KMG-IV): sequencing the most valuable type-strain genomes for metagenomic binning, comparative biology and taxonomic classification.</title>
        <authorList>
            <person name="Goeker M."/>
        </authorList>
    </citation>
    <scope>NUCLEOTIDE SEQUENCE [LARGE SCALE GENOMIC DNA]</scope>
    <source>
        <strain evidence="12 13">DSM 29781</strain>
    </source>
</reference>
<feature type="binding site" evidence="8">
    <location>
        <position position="245"/>
    </location>
    <ligand>
        <name>NADP(+)</name>
        <dbReference type="ChEBI" id="CHEBI:58349"/>
    </ligand>
</feature>
<evidence type="ECO:0000313" key="13">
    <source>
        <dbReference type="Proteomes" id="UP000532440"/>
    </source>
</evidence>
<gene>
    <name evidence="8" type="primary">aroE</name>
    <name evidence="12" type="ORF">HNQ70_001630</name>
</gene>
<feature type="binding site" evidence="8">
    <location>
        <position position="90"/>
    </location>
    <ligand>
        <name>shikimate</name>
        <dbReference type="ChEBI" id="CHEBI:36208"/>
    </ligand>
</feature>
<dbReference type="Proteomes" id="UP000532440">
    <property type="component" value="Unassembled WGS sequence"/>
</dbReference>
<dbReference type="PANTHER" id="PTHR21089">
    <property type="entry name" value="SHIKIMATE DEHYDROGENASE"/>
    <property type="match status" value="1"/>
</dbReference>
<dbReference type="GO" id="GO:0005829">
    <property type="term" value="C:cytosol"/>
    <property type="evidence" value="ECO:0007669"/>
    <property type="project" value="TreeGrafter"/>
</dbReference>
<keyword evidence="5 8" id="KW-0560">Oxidoreductase</keyword>
<dbReference type="Pfam" id="PF01488">
    <property type="entry name" value="Shikimate_DH"/>
    <property type="match status" value="1"/>
</dbReference>
<evidence type="ECO:0000313" key="12">
    <source>
        <dbReference type="EMBL" id="MBB5271620.1"/>
    </source>
</evidence>
<feature type="binding site" evidence="8">
    <location>
        <position position="105"/>
    </location>
    <ligand>
        <name>shikimate</name>
        <dbReference type="ChEBI" id="CHEBI:36208"/>
    </ligand>
</feature>
<evidence type="ECO:0000256" key="2">
    <source>
        <dbReference type="ARBA" id="ARBA00012962"/>
    </source>
</evidence>
<evidence type="ECO:0000256" key="6">
    <source>
        <dbReference type="ARBA" id="ARBA00023141"/>
    </source>
</evidence>
<feature type="binding site" evidence="8">
    <location>
        <position position="252"/>
    </location>
    <ligand>
        <name>shikimate</name>
        <dbReference type="ChEBI" id="CHEBI:36208"/>
    </ligand>
</feature>
<dbReference type="PANTHER" id="PTHR21089:SF1">
    <property type="entry name" value="BIFUNCTIONAL 3-DEHYDROQUINATE DEHYDRATASE_SHIKIMATE DEHYDROGENASE, CHLOROPLASTIC"/>
    <property type="match status" value="1"/>
</dbReference>
<dbReference type="EMBL" id="JACHGB010000003">
    <property type="protein sequence ID" value="MBB5271620.1"/>
    <property type="molecule type" value="Genomic_DNA"/>
</dbReference>
<comment type="pathway">
    <text evidence="1 8">Metabolic intermediate biosynthesis; chorismate biosynthesis; chorismate from D-erythrose 4-phosphate and phosphoenolpyruvate: step 4/7.</text>
</comment>
<feature type="binding site" evidence="8">
    <location>
        <position position="65"/>
    </location>
    <ligand>
        <name>shikimate</name>
        <dbReference type="ChEBI" id="CHEBI:36208"/>
    </ligand>
</feature>
<dbReference type="SUPFAM" id="SSF51735">
    <property type="entry name" value="NAD(P)-binding Rossmann-fold domains"/>
    <property type="match status" value="1"/>
</dbReference>